<evidence type="ECO:0000256" key="1">
    <source>
        <dbReference type="SAM" id="MobiDB-lite"/>
    </source>
</evidence>
<feature type="compositionally biased region" description="Low complexity" evidence="1">
    <location>
        <begin position="128"/>
        <end position="140"/>
    </location>
</feature>
<feature type="region of interest" description="Disordered" evidence="1">
    <location>
        <begin position="63"/>
        <end position="99"/>
    </location>
</feature>
<feature type="compositionally biased region" description="Low complexity" evidence="1">
    <location>
        <begin position="70"/>
        <end position="99"/>
    </location>
</feature>
<name>A0A6B0UV79_IXORI</name>
<feature type="region of interest" description="Disordered" evidence="1">
    <location>
        <begin position="126"/>
        <end position="151"/>
    </location>
</feature>
<reference evidence="2" key="1">
    <citation type="submission" date="2019-12" db="EMBL/GenBank/DDBJ databases">
        <title>An insight into the sialome of adult female Ixodes ricinus ticks feeding for 6 days.</title>
        <authorList>
            <person name="Perner J."/>
            <person name="Ribeiro J.M.C."/>
        </authorList>
    </citation>
    <scope>NUCLEOTIDE SEQUENCE</scope>
    <source>
        <strain evidence="2">Semi-engorged</strain>
        <tissue evidence="2">Salivary glands</tissue>
    </source>
</reference>
<evidence type="ECO:0000313" key="2">
    <source>
        <dbReference type="EMBL" id="MXU93763.1"/>
    </source>
</evidence>
<dbReference type="EMBL" id="GIFC01011680">
    <property type="protein sequence ID" value="MXU93763.1"/>
    <property type="molecule type" value="Transcribed_RNA"/>
</dbReference>
<proteinExistence type="predicted"/>
<sequence length="151" mass="15883">MGSIQCLFRPAGIESISASLCCCFCSLRSFARADCIMAACAREPSGFLTILTGLRSCKLDLPWPLRNGGSSSTSSISRSSSSSSSLGSIPVDSSKSGSSDLSMQFAESICLISHFSGEEILWTRRRLSTSSSSGRATSGREQGRSGFRAAS</sequence>
<dbReference type="AlphaFoldDB" id="A0A6B0UV79"/>
<protein>
    <submittedName>
        <fullName evidence="2">Uncharacterized protein</fullName>
    </submittedName>
</protein>
<organism evidence="2">
    <name type="scientific">Ixodes ricinus</name>
    <name type="common">Common tick</name>
    <name type="synonym">Acarus ricinus</name>
    <dbReference type="NCBI Taxonomy" id="34613"/>
    <lineage>
        <taxon>Eukaryota</taxon>
        <taxon>Metazoa</taxon>
        <taxon>Ecdysozoa</taxon>
        <taxon>Arthropoda</taxon>
        <taxon>Chelicerata</taxon>
        <taxon>Arachnida</taxon>
        <taxon>Acari</taxon>
        <taxon>Parasitiformes</taxon>
        <taxon>Ixodida</taxon>
        <taxon>Ixodoidea</taxon>
        <taxon>Ixodidae</taxon>
        <taxon>Ixodinae</taxon>
        <taxon>Ixodes</taxon>
    </lineage>
</organism>
<accession>A0A6B0UV79</accession>